<dbReference type="InterPro" id="IPR001107">
    <property type="entry name" value="Band_7"/>
</dbReference>
<dbReference type="InterPro" id="IPR036013">
    <property type="entry name" value="Band_7/SPFH_dom_sf"/>
</dbReference>
<dbReference type="SMART" id="SM00244">
    <property type="entry name" value="PHB"/>
    <property type="match status" value="1"/>
</dbReference>
<feature type="region of interest" description="Disordered" evidence="3">
    <location>
        <begin position="1"/>
        <end position="22"/>
    </location>
</feature>
<name>K9GX62_9PROT</name>
<dbReference type="RefSeq" id="WP_009540927.1">
    <property type="nucleotide sequence ID" value="NZ_ANHY01000011.1"/>
</dbReference>
<organism evidence="6 7">
    <name type="scientific">Caenispirillum salinarum AK4</name>
    <dbReference type="NCBI Taxonomy" id="1238182"/>
    <lineage>
        <taxon>Bacteria</taxon>
        <taxon>Pseudomonadati</taxon>
        <taxon>Pseudomonadota</taxon>
        <taxon>Alphaproteobacteria</taxon>
        <taxon>Rhodospirillales</taxon>
        <taxon>Novispirillaceae</taxon>
        <taxon>Caenispirillum</taxon>
    </lineage>
</organism>
<comment type="caution">
    <text evidence="6">The sequence shown here is derived from an EMBL/GenBank/DDBJ whole genome shotgun (WGS) entry which is preliminary data.</text>
</comment>
<keyword evidence="7" id="KW-1185">Reference proteome</keyword>
<evidence type="ECO:0000313" key="6">
    <source>
        <dbReference type="EMBL" id="EKV29837.1"/>
    </source>
</evidence>
<dbReference type="PANTHER" id="PTHR23222">
    <property type="entry name" value="PROHIBITIN"/>
    <property type="match status" value="1"/>
</dbReference>
<dbReference type="Proteomes" id="UP000009881">
    <property type="component" value="Unassembled WGS sequence"/>
</dbReference>
<dbReference type="PANTHER" id="PTHR23222:SF1">
    <property type="entry name" value="PROHIBITIN-2"/>
    <property type="match status" value="1"/>
</dbReference>
<dbReference type="STRING" id="1238182.C882_0267"/>
<dbReference type="GO" id="GO:0016020">
    <property type="term" value="C:membrane"/>
    <property type="evidence" value="ECO:0007669"/>
    <property type="project" value="UniProtKB-SubCell"/>
</dbReference>
<dbReference type="Gene3D" id="3.30.479.30">
    <property type="entry name" value="Band 7 domain"/>
    <property type="match status" value="1"/>
</dbReference>
<feature type="compositionally biased region" description="Low complexity" evidence="3">
    <location>
        <begin position="320"/>
        <end position="331"/>
    </location>
</feature>
<keyword evidence="4" id="KW-1133">Transmembrane helix</keyword>
<dbReference type="SUPFAM" id="SSF117892">
    <property type="entry name" value="Band 7/SPFH domain"/>
    <property type="match status" value="1"/>
</dbReference>
<feature type="compositionally biased region" description="Pro residues" evidence="3">
    <location>
        <begin position="438"/>
        <end position="447"/>
    </location>
</feature>
<feature type="compositionally biased region" description="Polar residues" evidence="3">
    <location>
        <begin position="1"/>
        <end position="18"/>
    </location>
</feature>
<feature type="region of interest" description="Disordered" evidence="3">
    <location>
        <begin position="320"/>
        <end position="447"/>
    </location>
</feature>
<dbReference type="InterPro" id="IPR000163">
    <property type="entry name" value="Prohibitin"/>
</dbReference>
<protein>
    <submittedName>
        <fullName evidence="6">Band 7 protein</fullName>
    </submittedName>
</protein>
<evidence type="ECO:0000259" key="5">
    <source>
        <dbReference type="SMART" id="SM00244"/>
    </source>
</evidence>
<dbReference type="PATRIC" id="fig|1238182.3.peg.2482"/>
<dbReference type="GO" id="GO:0007005">
    <property type="term" value="P:mitochondrion organization"/>
    <property type="evidence" value="ECO:0007669"/>
    <property type="project" value="TreeGrafter"/>
</dbReference>
<dbReference type="EMBL" id="ANHY01000011">
    <property type="protein sequence ID" value="EKV29837.1"/>
    <property type="molecule type" value="Genomic_DNA"/>
</dbReference>
<evidence type="ECO:0000313" key="7">
    <source>
        <dbReference type="Proteomes" id="UP000009881"/>
    </source>
</evidence>
<dbReference type="eggNOG" id="COG0330">
    <property type="taxonomic scope" value="Bacteria"/>
</dbReference>
<feature type="compositionally biased region" description="Low complexity" evidence="3">
    <location>
        <begin position="424"/>
        <end position="437"/>
    </location>
</feature>
<keyword evidence="2 4" id="KW-0472">Membrane</keyword>
<evidence type="ECO:0000256" key="1">
    <source>
        <dbReference type="ARBA" id="ARBA00004167"/>
    </source>
</evidence>
<keyword evidence="4" id="KW-0812">Transmembrane</keyword>
<evidence type="ECO:0000256" key="4">
    <source>
        <dbReference type="SAM" id="Phobius"/>
    </source>
</evidence>
<dbReference type="Pfam" id="PF01145">
    <property type="entry name" value="Band_7"/>
    <property type="match status" value="1"/>
</dbReference>
<dbReference type="CDD" id="cd03401">
    <property type="entry name" value="SPFH_prohibitin"/>
    <property type="match status" value="1"/>
</dbReference>
<evidence type="ECO:0000256" key="2">
    <source>
        <dbReference type="ARBA" id="ARBA00023136"/>
    </source>
</evidence>
<feature type="transmembrane region" description="Helical" evidence="4">
    <location>
        <begin position="40"/>
        <end position="62"/>
    </location>
</feature>
<feature type="domain" description="Band 7" evidence="5">
    <location>
        <begin position="59"/>
        <end position="232"/>
    </location>
</feature>
<feature type="compositionally biased region" description="Low complexity" evidence="3">
    <location>
        <begin position="363"/>
        <end position="376"/>
    </location>
</feature>
<comment type="subcellular location">
    <subcellularLocation>
        <location evidence="1">Membrane</location>
        <topology evidence="1">Single-pass membrane protein</topology>
    </subcellularLocation>
</comment>
<dbReference type="AlphaFoldDB" id="K9GX62"/>
<accession>K9GX62</accession>
<proteinExistence type="predicted"/>
<evidence type="ECO:0000256" key="3">
    <source>
        <dbReference type="SAM" id="MobiDB-lite"/>
    </source>
</evidence>
<gene>
    <name evidence="6" type="ORF">C882_0267</name>
</gene>
<sequence length="447" mass="48004">MTSEAPETSSATPESITAGTGAHRVSAPRRVLRWVRRHGLAFYLTLFVGILMVSAMGPSIFINVPAGHVGVLWKRFAGGTVTEIYYTEGLQVIWPWDEMYIYDVRLQNDARVYDVISADGLEMSVEIAVRYRVTRDSAGYLHKLIGPNYPEILVYPEIGSHARTLISRYSPEQLYTTKRAFIQKQILERMVTQLGESMLDQGLDDRLVQVEDVLIRSVRLPEPVRQAIEHKIQQYHVMLEYDYRLQREQKERARKQIEAAGIQAFQQTVSQGITPDYLRLRGIEATLALAQSPNSKIVIVGGGDDGLPIILGGLDQAPAATGRTGRTPAAALPGTGHPAQDSGIAASDFPAMVGNASHQPAPGGDATAGGATAGTASPRVARPTMEPRQDLAPTGPAGNVAPDRPAPSERPSTGADGRPTGDRPAAGAAPSAAVDASPAPPSGMPLR</sequence>
<reference evidence="6 7" key="1">
    <citation type="journal article" date="2013" name="Genome Announc.">
        <title>Draft Genome Sequence of an Alphaproteobacterium, Caenispirillum salinarum AK4(T), Isolated from a Solar Saltern.</title>
        <authorList>
            <person name="Khatri I."/>
            <person name="Singh A."/>
            <person name="Korpole S."/>
            <person name="Pinnaka A.K."/>
            <person name="Subramanian S."/>
        </authorList>
    </citation>
    <scope>NUCLEOTIDE SEQUENCE [LARGE SCALE GENOMIC DNA]</scope>
    <source>
        <strain evidence="6 7">AK4</strain>
    </source>
</reference>